<evidence type="ECO:0000313" key="2">
    <source>
        <dbReference type="Proteomes" id="UP000321304"/>
    </source>
</evidence>
<protein>
    <submittedName>
        <fullName evidence="1">Uncharacterized protein</fullName>
    </submittedName>
</protein>
<sequence>MPSGDDEETSIRDARLPFFVARLVARAFLECPTLNPSLLRDHG</sequence>
<comment type="caution">
    <text evidence="1">The sequence shown here is derived from an EMBL/GenBank/DDBJ whole genome shotgun (WGS) entry which is preliminary data.</text>
</comment>
<organism evidence="1 2">
    <name type="scientific">Bradyrhizobium macuxiense</name>
    <dbReference type="NCBI Taxonomy" id="1755647"/>
    <lineage>
        <taxon>Bacteria</taxon>
        <taxon>Pseudomonadati</taxon>
        <taxon>Pseudomonadota</taxon>
        <taxon>Alphaproteobacteria</taxon>
        <taxon>Hyphomicrobiales</taxon>
        <taxon>Nitrobacteraceae</taxon>
        <taxon>Bradyrhizobium</taxon>
    </lineage>
</organism>
<reference evidence="1 2" key="1">
    <citation type="submission" date="2019-06" db="EMBL/GenBank/DDBJ databases">
        <title>Genomic Encyclopedia of Type Strains, Phase IV (KMG-V): Genome sequencing to study the core and pangenomes of soil and plant-associated prokaryotes.</title>
        <authorList>
            <person name="Whitman W."/>
        </authorList>
    </citation>
    <scope>NUCLEOTIDE SEQUENCE [LARGE SCALE GENOMIC DNA]</scope>
    <source>
        <strain evidence="1 2">BR 10355</strain>
    </source>
</reference>
<accession>A0A560LC94</accession>
<evidence type="ECO:0000313" key="1">
    <source>
        <dbReference type="EMBL" id="TWB92982.1"/>
    </source>
</evidence>
<dbReference type="EMBL" id="VITY01000011">
    <property type="protein sequence ID" value="TWB92982.1"/>
    <property type="molecule type" value="Genomic_DNA"/>
</dbReference>
<name>A0A560LC94_9BRAD</name>
<dbReference type="Proteomes" id="UP000321304">
    <property type="component" value="Unassembled WGS sequence"/>
</dbReference>
<dbReference type="STRING" id="1755647.AS156_00090"/>
<proteinExistence type="predicted"/>
<gene>
    <name evidence="1" type="ORF">FBZ93_11121</name>
</gene>
<keyword evidence="2" id="KW-1185">Reference proteome</keyword>
<dbReference type="AlphaFoldDB" id="A0A560LC94"/>